<dbReference type="KEGG" id="mmyr:MXMO3_00975"/>
<evidence type="ECO:0000256" key="6">
    <source>
        <dbReference type="ARBA" id="ARBA00022679"/>
    </source>
</evidence>
<keyword evidence="7" id="KW-0450">Lipoyl</keyword>
<sequence length="298" mass="32015">MSFVASPSVRAYAGRNGVDLERLAEKLGRELIGREDVDQFLAGDTPKSSSAGPTSDHAQFWDVDHGQFGPVREEPMSRFAQVSAQNLAAANAMIPQVTHHDRADMRAVEAFRQSIKAEMAQKGVKLTALAFHLKALAATLKAFPKFNASLSADGKTLVLKQYVHIGVAVDTPHGLLVPVVRDVDQKGIVQIANDIADIAGRAQARKIRPEELAGASMAVSSLGGIGGIGFTPIVNPPQLAILGISRTETVPQWDGKNWQPVPMTPLDLSYDHRVINGAEAARFVVHLTDLLATPKKLI</sequence>
<dbReference type="PANTHER" id="PTHR43178">
    <property type="entry name" value="DIHYDROLIPOAMIDE ACETYLTRANSFERASE COMPONENT OF PYRUVATE DEHYDROGENASE COMPLEX"/>
    <property type="match status" value="1"/>
</dbReference>
<keyword evidence="6 14" id="KW-0808">Transferase</keyword>
<organism evidence="14 15">
    <name type="scientific">Maritalea myrionectae</name>
    <dbReference type="NCBI Taxonomy" id="454601"/>
    <lineage>
        <taxon>Bacteria</taxon>
        <taxon>Pseudomonadati</taxon>
        <taxon>Pseudomonadota</taxon>
        <taxon>Alphaproteobacteria</taxon>
        <taxon>Hyphomicrobiales</taxon>
        <taxon>Devosiaceae</taxon>
        <taxon>Maritalea</taxon>
    </lineage>
</organism>
<dbReference type="FunFam" id="3.30.559.10:FF:000004">
    <property type="entry name" value="Acetyltransferase component of pyruvate dehydrogenase complex"/>
    <property type="match status" value="1"/>
</dbReference>
<dbReference type="PANTHER" id="PTHR43178:SF2">
    <property type="entry name" value="DIHYDROLIPOYLLYSINE-RESIDUE ACETYLTRANSFERASE COMPONENT OF PYRUVATE DEHYDROGENASE COMPLEX"/>
    <property type="match status" value="1"/>
</dbReference>
<dbReference type="GO" id="GO:0031405">
    <property type="term" value="F:lipoic acid binding"/>
    <property type="evidence" value="ECO:0007669"/>
    <property type="project" value="TreeGrafter"/>
</dbReference>
<comment type="cofactor">
    <cofactor evidence="1">
        <name>(R)-lipoate</name>
        <dbReference type="ChEBI" id="CHEBI:83088"/>
    </cofactor>
</comment>
<evidence type="ECO:0000256" key="8">
    <source>
        <dbReference type="ARBA" id="ARBA00023315"/>
    </source>
</evidence>
<dbReference type="EMBL" id="CP021330">
    <property type="protein sequence ID" value="AVX03506.1"/>
    <property type="molecule type" value="Genomic_DNA"/>
</dbReference>
<evidence type="ECO:0000256" key="7">
    <source>
        <dbReference type="ARBA" id="ARBA00022823"/>
    </source>
</evidence>
<evidence type="ECO:0000256" key="5">
    <source>
        <dbReference type="ARBA" id="ARBA00016300"/>
    </source>
</evidence>
<protein>
    <recommendedName>
        <fullName evidence="5">Dihydrolipoyllysine-residue acetyltransferase component of pyruvate dehydrogenase complex</fullName>
        <ecNumber evidence="4">2.3.1.12</ecNumber>
    </recommendedName>
    <alternativeName>
        <fullName evidence="10">Dihydrolipoamide acetyltransferase component of pyruvate dehydrogenase complex</fullName>
    </alternativeName>
    <alternativeName>
        <fullName evidence="11">E2</fullName>
    </alternativeName>
</protein>
<evidence type="ECO:0000259" key="13">
    <source>
        <dbReference type="Pfam" id="PF00198"/>
    </source>
</evidence>
<dbReference type="InterPro" id="IPR001078">
    <property type="entry name" value="2-oxoacid_DH_actylTfrase"/>
</dbReference>
<feature type="domain" description="2-oxoacid dehydrogenase acyltransferase catalytic" evidence="13">
    <location>
        <begin position="71"/>
        <end position="297"/>
    </location>
</feature>
<dbReference type="AlphaFoldDB" id="A0A2R4MC83"/>
<dbReference type="EC" id="2.3.1.12" evidence="4"/>
<dbReference type="InterPro" id="IPR050743">
    <property type="entry name" value="2-oxoacid_DH_E2_comp"/>
</dbReference>
<evidence type="ECO:0000313" key="15">
    <source>
        <dbReference type="Proteomes" id="UP000258927"/>
    </source>
</evidence>
<name>A0A2R4MC83_9HYPH</name>
<evidence type="ECO:0000256" key="12">
    <source>
        <dbReference type="ARBA" id="ARBA00048370"/>
    </source>
</evidence>
<gene>
    <name evidence="14" type="ORF">MXMO3_00975</name>
</gene>
<dbReference type="Proteomes" id="UP000258927">
    <property type="component" value="Chromosome"/>
</dbReference>
<evidence type="ECO:0000256" key="2">
    <source>
        <dbReference type="ARBA" id="ARBA00007317"/>
    </source>
</evidence>
<proteinExistence type="inferred from homology"/>
<evidence type="ECO:0000256" key="3">
    <source>
        <dbReference type="ARBA" id="ARBA00011484"/>
    </source>
</evidence>
<evidence type="ECO:0000256" key="1">
    <source>
        <dbReference type="ARBA" id="ARBA00001938"/>
    </source>
</evidence>
<dbReference type="GO" id="GO:0004742">
    <property type="term" value="F:dihydrolipoyllysine-residue acetyltransferase activity"/>
    <property type="evidence" value="ECO:0007669"/>
    <property type="project" value="UniProtKB-EC"/>
</dbReference>
<dbReference type="SUPFAM" id="SSF52777">
    <property type="entry name" value="CoA-dependent acyltransferases"/>
    <property type="match status" value="1"/>
</dbReference>
<evidence type="ECO:0000256" key="10">
    <source>
        <dbReference type="ARBA" id="ARBA00029730"/>
    </source>
</evidence>
<reference evidence="14 15" key="1">
    <citation type="submission" date="2017-05" db="EMBL/GenBank/DDBJ databases">
        <title>Genome Analysis of Maritalea myrionectae HL2708#5.</title>
        <authorList>
            <consortium name="Cotde Inc.-PKNU"/>
            <person name="Jang D."/>
            <person name="Oh H.-M."/>
        </authorList>
    </citation>
    <scope>NUCLEOTIDE SEQUENCE [LARGE SCALE GENOMIC DNA]</scope>
    <source>
        <strain evidence="14 15">HL2708#5</strain>
    </source>
</reference>
<evidence type="ECO:0000256" key="9">
    <source>
        <dbReference type="ARBA" id="ARBA00025211"/>
    </source>
</evidence>
<dbReference type="GO" id="GO:0006086">
    <property type="term" value="P:pyruvate decarboxylation to acetyl-CoA"/>
    <property type="evidence" value="ECO:0007669"/>
    <property type="project" value="TreeGrafter"/>
</dbReference>
<evidence type="ECO:0000256" key="4">
    <source>
        <dbReference type="ARBA" id="ARBA00013114"/>
    </source>
</evidence>
<dbReference type="RefSeq" id="WP_117395136.1">
    <property type="nucleotide sequence ID" value="NZ_CP021330.1"/>
</dbReference>
<comment type="similarity">
    <text evidence="2">Belongs to the 2-oxoacid dehydrogenase family.</text>
</comment>
<dbReference type="Pfam" id="PF00198">
    <property type="entry name" value="2-oxoacid_dh"/>
    <property type="match status" value="1"/>
</dbReference>
<dbReference type="InterPro" id="IPR023213">
    <property type="entry name" value="CAT-like_dom_sf"/>
</dbReference>
<dbReference type="STRING" id="1122213.GCA_000423365_01820"/>
<comment type="function">
    <text evidence="9">The pyruvate dehydrogenase complex catalyzes the overall conversion of pyruvate to acetyl-CoA and CO(2). It contains multiple copies of three enzymatic components: pyruvate dehydrogenase (E1), dihydrolipoamide acetyltransferase (E2) and lipoamide dehydrogenase (E3).</text>
</comment>
<comment type="catalytic activity">
    <reaction evidence="12">
        <text>N(6)-[(R)-dihydrolipoyl]-L-lysyl-[protein] + acetyl-CoA = N(6)-[(R)-S(8)-acetyldihydrolipoyl]-L-lysyl-[protein] + CoA</text>
        <dbReference type="Rhea" id="RHEA:17017"/>
        <dbReference type="Rhea" id="RHEA-COMP:10475"/>
        <dbReference type="Rhea" id="RHEA-COMP:10478"/>
        <dbReference type="ChEBI" id="CHEBI:57287"/>
        <dbReference type="ChEBI" id="CHEBI:57288"/>
        <dbReference type="ChEBI" id="CHEBI:83100"/>
        <dbReference type="ChEBI" id="CHEBI:83111"/>
        <dbReference type="EC" id="2.3.1.12"/>
    </reaction>
</comment>
<evidence type="ECO:0000256" key="11">
    <source>
        <dbReference type="ARBA" id="ARBA00031531"/>
    </source>
</evidence>
<accession>A0A2R4MC83</accession>
<keyword evidence="8" id="KW-0012">Acyltransferase</keyword>
<keyword evidence="15" id="KW-1185">Reference proteome</keyword>
<dbReference type="GO" id="GO:0005737">
    <property type="term" value="C:cytoplasm"/>
    <property type="evidence" value="ECO:0007669"/>
    <property type="project" value="TreeGrafter"/>
</dbReference>
<evidence type="ECO:0000313" key="14">
    <source>
        <dbReference type="EMBL" id="AVX03506.1"/>
    </source>
</evidence>
<comment type="subunit">
    <text evidence="3">Forms a 24-polypeptide structural core with octahedral symmetry.</text>
</comment>
<dbReference type="Gene3D" id="3.30.559.10">
    <property type="entry name" value="Chloramphenicol acetyltransferase-like domain"/>
    <property type="match status" value="1"/>
</dbReference>